<comment type="similarity">
    <text evidence="2 7">Belongs to the MIP/aquaporin (TC 1.A.8) family.</text>
</comment>
<dbReference type="RefSeq" id="WP_073574167.1">
    <property type="nucleotide sequence ID" value="NZ_BAAAJZ010000007.1"/>
</dbReference>
<evidence type="ECO:0000256" key="6">
    <source>
        <dbReference type="ARBA" id="ARBA00023136"/>
    </source>
</evidence>
<protein>
    <submittedName>
        <fullName evidence="10">Glycerol uptake facilitator protein</fullName>
    </submittedName>
</protein>
<dbReference type="PROSITE" id="PS00221">
    <property type="entry name" value="MIP"/>
    <property type="match status" value="1"/>
</dbReference>
<reference evidence="10 11" key="1">
    <citation type="submission" date="2020-07" db="EMBL/GenBank/DDBJ databases">
        <title>Sequencing the genomes of 1000 actinobacteria strains.</title>
        <authorList>
            <person name="Klenk H.-P."/>
        </authorList>
    </citation>
    <scope>NUCLEOTIDE SEQUENCE [LARGE SCALE GENOMIC DNA]</scope>
    <source>
        <strain evidence="10 11">DSM 44749</strain>
    </source>
</reference>
<dbReference type="GO" id="GO:0005886">
    <property type="term" value="C:plasma membrane"/>
    <property type="evidence" value="ECO:0007669"/>
    <property type="project" value="TreeGrafter"/>
</dbReference>
<evidence type="ECO:0000256" key="3">
    <source>
        <dbReference type="ARBA" id="ARBA00022448"/>
    </source>
</evidence>
<dbReference type="InterPro" id="IPR050363">
    <property type="entry name" value="MIP/Aquaporin"/>
</dbReference>
<dbReference type="Proteomes" id="UP000549695">
    <property type="component" value="Unassembled WGS sequence"/>
</dbReference>
<name>A0A852WBR4_PSEA5</name>
<comment type="subcellular location">
    <subcellularLocation>
        <location evidence="1">Membrane</location>
        <topology evidence="1">Multi-pass membrane protein</topology>
    </subcellularLocation>
</comment>
<dbReference type="PRINTS" id="PR00783">
    <property type="entry name" value="MINTRINSICP"/>
</dbReference>
<evidence type="ECO:0000256" key="8">
    <source>
        <dbReference type="SAM" id="MobiDB-lite"/>
    </source>
</evidence>
<evidence type="ECO:0000256" key="4">
    <source>
        <dbReference type="ARBA" id="ARBA00022692"/>
    </source>
</evidence>
<dbReference type="Pfam" id="PF00230">
    <property type="entry name" value="MIP"/>
    <property type="match status" value="1"/>
</dbReference>
<comment type="caution">
    <text evidence="10">The sequence shown here is derived from an EMBL/GenBank/DDBJ whole genome shotgun (WGS) entry which is preliminary data.</text>
</comment>
<evidence type="ECO:0000313" key="10">
    <source>
        <dbReference type="EMBL" id="NYG04731.1"/>
    </source>
</evidence>
<evidence type="ECO:0000256" key="9">
    <source>
        <dbReference type="SAM" id="Phobius"/>
    </source>
</evidence>
<dbReference type="GeneID" id="98054677"/>
<evidence type="ECO:0000313" key="11">
    <source>
        <dbReference type="Proteomes" id="UP000549695"/>
    </source>
</evidence>
<dbReference type="EMBL" id="JACCCZ010000001">
    <property type="protein sequence ID" value="NYG04731.1"/>
    <property type="molecule type" value="Genomic_DNA"/>
</dbReference>
<keyword evidence="6 9" id="KW-0472">Membrane</keyword>
<dbReference type="NCBIfam" id="TIGR00861">
    <property type="entry name" value="MIP"/>
    <property type="match status" value="1"/>
</dbReference>
<keyword evidence="5 9" id="KW-1133">Transmembrane helix</keyword>
<feature type="transmembrane region" description="Helical" evidence="9">
    <location>
        <begin position="223"/>
        <end position="245"/>
    </location>
</feature>
<dbReference type="InterPro" id="IPR022357">
    <property type="entry name" value="MIP_CS"/>
</dbReference>
<sequence length="286" mass="29530">MSRGDAGELAAEFAGTFVLILIGCGTVAQVVTSEGANGDWGTLVWGWGVAVTMGVYIAGRVSGAHLNPAVTLALAVFKGFSWRKVVPYWLAQTVGAFLAALVVRAVYAGPIAAVDPGHTVATQTIFSTLPGEHVTIFAAFGDQIVGTALLVFVIFALTNALNNPPGANMAPFMIGFLVVGIGIAFGANAGYAINPARDLGPRLASFVTGYDTAFVTAAGVPYWWLPIVAPLLGGLIGGGAFVLLVERFLTPAELEAAATGETPVGRVPHPEAPVEQPVASRLEETR</sequence>
<feature type="transmembrane region" description="Helical" evidence="9">
    <location>
        <begin position="169"/>
        <end position="193"/>
    </location>
</feature>
<gene>
    <name evidence="10" type="ORF">HDA37_005016</name>
</gene>
<feature type="transmembrane region" description="Helical" evidence="9">
    <location>
        <begin position="12"/>
        <end position="32"/>
    </location>
</feature>
<feature type="region of interest" description="Disordered" evidence="8">
    <location>
        <begin position="260"/>
        <end position="286"/>
    </location>
</feature>
<dbReference type="PROSITE" id="PS51257">
    <property type="entry name" value="PROKAR_LIPOPROTEIN"/>
    <property type="match status" value="1"/>
</dbReference>
<feature type="transmembrane region" description="Helical" evidence="9">
    <location>
        <begin position="134"/>
        <end position="157"/>
    </location>
</feature>
<feature type="transmembrane region" description="Helical" evidence="9">
    <location>
        <begin position="89"/>
        <end position="114"/>
    </location>
</feature>
<dbReference type="Gene3D" id="1.20.1080.10">
    <property type="entry name" value="Glycerol uptake facilitator protein"/>
    <property type="match status" value="1"/>
</dbReference>
<organism evidence="10 11">
    <name type="scientific">Pseudonocardia alni</name>
    <name type="common">Amycolata alni</name>
    <dbReference type="NCBI Taxonomy" id="33907"/>
    <lineage>
        <taxon>Bacteria</taxon>
        <taxon>Bacillati</taxon>
        <taxon>Actinomycetota</taxon>
        <taxon>Actinomycetes</taxon>
        <taxon>Pseudonocardiales</taxon>
        <taxon>Pseudonocardiaceae</taxon>
        <taxon>Pseudonocardia</taxon>
    </lineage>
</organism>
<evidence type="ECO:0000256" key="2">
    <source>
        <dbReference type="ARBA" id="ARBA00006175"/>
    </source>
</evidence>
<accession>A0A852WBR4</accession>
<dbReference type="AlphaFoldDB" id="A0A852WBR4"/>
<dbReference type="InterPro" id="IPR023271">
    <property type="entry name" value="Aquaporin-like"/>
</dbReference>
<dbReference type="GO" id="GO:0015254">
    <property type="term" value="F:glycerol channel activity"/>
    <property type="evidence" value="ECO:0007669"/>
    <property type="project" value="TreeGrafter"/>
</dbReference>
<keyword evidence="11" id="KW-1185">Reference proteome</keyword>
<dbReference type="PANTHER" id="PTHR43829">
    <property type="entry name" value="AQUAPORIN OR AQUAGLYCEROPORIN RELATED"/>
    <property type="match status" value="1"/>
</dbReference>
<keyword evidence="4 7" id="KW-0812">Transmembrane</keyword>
<dbReference type="SUPFAM" id="SSF81338">
    <property type="entry name" value="Aquaporin-like"/>
    <property type="match status" value="1"/>
</dbReference>
<dbReference type="InterPro" id="IPR000425">
    <property type="entry name" value="MIP"/>
</dbReference>
<dbReference type="CDD" id="cd00333">
    <property type="entry name" value="MIP"/>
    <property type="match status" value="1"/>
</dbReference>
<proteinExistence type="inferred from homology"/>
<evidence type="ECO:0000256" key="1">
    <source>
        <dbReference type="ARBA" id="ARBA00004141"/>
    </source>
</evidence>
<dbReference type="PANTHER" id="PTHR43829:SF9">
    <property type="entry name" value="AQUAPORIN-9"/>
    <property type="match status" value="1"/>
</dbReference>
<evidence type="ECO:0000256" key="5">
    <source>
        <dbReference type="ARBA" id="ARBA00022989"/>
    </source>
</evidence>
<feature type="transmembrane region" description="Helical" evidence="9">
    <location>
        <begin position="44"/>
        <end position="77"/>
    </location>
</feature>
<keyword evidence="3 7" id="KW-0813">Transport</keyword>
<evidence type="ECO:0000256" key="7">
    <source>
        <dbReference type="RuleBase" id="RU000477"/>
    </source>
</evidence>